<organism evidence="1 2">
    <name type="scientific">Cellvibrio mixtus</name>
    <dbReference type="NCBI Taxonomy" id="39650"/>
    <lineage>
        <taxon>Bacteria</taxon>
        <taxon>Pseudomonadati</taxon>
        <taxon>Pseudomonadota</taxon>
        <taxon>Gammaproteobacteria</taxon>
        <taxon>Cellvibrionales</taxon>
        <taxon>Cellvibrionaceae</taxon>
        <taxon>Cellvibrio</taxon>
    </lineage>
</organism>
<reference evidence="2" key="1">
    <citation type="submission" date="2017-05" db="EMBL/GenBank/DDBJ databases">
        <authorList>
            <person name="Barney B.M."/>
        </authorList>
    </citation>
    <scope>NUCLEOTIDE SEQUENCE [LARGE SCALE GENOMIC DNA]</scope>
    <source>
        <strain evidence="2">PSBB022</strain>
    </source>
</reference>
<accession>A0A266Q8X3</accession>
<evidence type="ECO:0000313" key="2">
    <source>
        <dbReference type="Proteomes" id="UP000216101"/>
    </source>
</evidence>
<dbReference type="InterPro" id="IPR029058">
    <property type="entry name" value="AB_hydrolase_fold"/>
</dbReference>
<comment type="caution">
    <text evidence="1">The sequence shown here is derived from an EMBL/GenBank/DDBJ whole genome shotgun (WGS) entry which is preliminary data.</text>
</comment>
<dbReference type="Gene3D" id="3.40.50.1820">
    <property type="entry name" value="alpha/beta hydrolase"/>
    <property type="match status" value="1"/>
</dbReference>
<dbReference type="AlphaFoldDB" id="A0A266Q8X3"/>
<name>A0A266Q8X3_9GAMM</name>
<keyword evidence="2" id="KW-1185">Reference proteome</keyword>
<proteinExistence type="predicted"/>
<sequence>MPIVFVHGVNNRIESADYLPSVERKSVFLKTILSPRIGINKKNNFIDFPYWGDSGVKFRWNQASLPSSGEDEELAMGIPDNRERNIQFWLNEFNFQYGGKGINLGALSKSRGFETAVDLMWDVVSVVLDTTSDEVLIDYYNASMQYVAKSPVPTWAFQSPPLSNEKFIEILFNEIEPYKSAKRADAASEVLGFGSALQSIREIVNRIANAPGDAISALGIKLARESAHSVASQFIGDVFTYLNERGRLGNEGAIVKKIVKSLRDANDRKQSGDDKLVVIGHSLGGVILYDILTHFAQDVTVDIFITVGSQVALFEEMSLYRKPVDDPRPNRLERPQNIKKWLNVYDTNDIFSFRMSGVFDGVDDYRFDTGYGILASHGGYFERPSFYKRLAARLKEE</sequence>
<dbReference type="RefSeq" id="WP_094983827.1">
    <property type="nucleotide sequence ID" value="NZ_NHNI01000001.1"/>
</dbReference>
<dbReference type="SUPFAM" id="SSF53474">
    <property type="entry name" value="alpha/beta-Hydrolases"/>
    <property type="match status" value="1"/>
</dbReference>
<evidence type="ECO:0000313" key="1">
    <source>
        <dbReference type="EMBL" id="OZY86066.1"/>
    </source>
</evidence>
<dbReference type="Proteomes" id="UP000216101">
    <property type="component" value="Unassembled WGS sequence"/>
</dbReference>
<dbReference type="EMBL" id="NHNI01000001">
    <property type="protein sequence ID" value="OZY86066.1"/>
    <property type="molecule type" value="Genomic_DNA"/>
</dbReference>
<protein>
    <submittedName>
        <fullName evidence="1">Uncharacterized protein</fullName>
    </submittedName>
</protein>
<gene>
    <name evidence="1" type="ORF">CBP51_03270</name>
</gene>